<dbReference type="EMBL" id="QUAJ01000035">
    <property type="protein sequence ID" value="REI39675.1"/>
    <property type="molecule type" value="Genomic_DNA"/>
</dbReference>
<sequence length="59" mass="6833">MIKKKVFICIILLINRKKHQLGSSAEGHVSHILVSRMSSRPQGWSREELKAMIILIFLF</sequence>
<reference evidence="1 2" key="1">
    <citation type="submission" date="2018-08" db="EMBL/GenBank/DDBJ databases">
        <title>Draft genome sequence of Psychrilyobacter sp. strain SD5 isolated from Black Sea water.</title>
        <authorList>
            <person name="Yadav S."/>
            <person name="Villanueva L."/>
            <person name="Damste J.S.S."/>
        </authorList>
    </citation>
    <scope>NUCLEOTIDE SEQUENCE [LARGE SCALE GENOMIC DNA]</scope>
    <source>
        <strain evidence="1 2">SD5</strain>
    </source>
</reference>
<keyword evidence="2" id="KW-1185">Reference proteome</keyword>
<protein>
    <submittedName>
        <fullName evidence="1">Uncharacterized protein</fullName>
    </submittedName>
</protein>
<evidence type="ECO:0000313" key="1">
    <source>
        <dbReference type="EMBL" id="REI39675.1"/>
    </source>
</evidence>
<accession>A0ABX9KEN1</accession>
<evidence type="ECO:0000313" key="2">
    <source>
        <dbReference type="Proteomes" id="UP000263486"/>
    </source>
</evidence>
<gene>
    <name evidence="1" type="ORF">DYH56_13835</name>
</gene>
<proteinExistence type="predicted"/>
<dbReference type="Proteomes" id="UP000263486">
    <property type="component" value="Unassembled WGS sequence"/>
</dbReference>
<name>A0ABX9KEN1_9FUSO</name>
<organism evidence="1 2">
    <name type="scientific">Psychrilyobacter piezotolerans</name>
    <dbReference type="NCBI Taxonomy" id="2293438"/>
    <lineage>
        <taxon>Bacteria</taxon>
        <taxon>Fusobacteriati</taxon>
        <taxon>Fusobacteriota</taxon>
        <taxon>Fusobacteriia</taxon>
        <taxon>Fusobacteriales</taxon>
        <taxon>Fusobacteriaceae</taxon>
        <taxon>Psychrilyobacter</taxon>
    </lineage>
</organism>
<comment type="caution">
    <text evidence="1">The sequence shown here is derived from an EMBL/GenBank/DDBJ whole genome shotgun (WGS) entry which is preliminary data.</text>
</comment>